<dbReference type="InterPro" id="IPR014716">
    <property type="entry name" value="Fibrinogen_a/b/g_C_1"/>
</dbReference>
<dbReference type="PROSITE" id="PS51406">
    <property type="entry name" value="FIBRINOGEN_C_2"/>
    <property type="match status" value="1"/>
</dbReference>
<dbReference type="Gene3D" id="3.90.215.10">
    <property type="entry name" value="Gamma Fibrinogen, chain A, domain 1"/>
    <property type="match status" value="1"/>
</dbReference>
<dbReference type="InterPro" id="IPR002181">
    <property type="entry name" value="Fibrinogen_a/b/g_C_dom"/>
</dbReference>
<protein>
    <recommendedName>
        <fullName evidence="1">Fibrinogen C-terminal domain-containing protein</fullName>
    </recommendedName>
</protein>
<dbReference type="InterPro" id="IPR050373">
    <property type="entry name" value="Fibrinogen_C-term_domain"/>
</dbReference>
<dbReference type="Proteomes" id="UP001519460">
    <property type="component" value="Unassembled WGS sequence"/>
</dbReference>
<sequence length="310" mass="34954">MQARDSYTNIGRCHARFTLSLPVGVQSCGVGVLPLLFEFTYVYMENANNVVFQQTNTPSWYCLNGGMVSVDNTACQCVDGYVGDHCERLMEDCDEGIASGHYPGMSGVYWIHPPTSPTPFTVHCNYMVRHFIHMRYDADVDFNVTMAEYVTGFGDMMGDFWLGLEKLHLLTSSRHYTLGVQVSNFSEVYQHYYRRFVVKSAAEGYAMTFDTQYLPQAPALPMSDCLAPLKDIPFSAYDNDNDGNTTRNCAADYGGGWWYNADCSECNLMGTLRWSSLTRVPGAVDEVFWNPGLDPTFSPSNSWMFLFRTP</sequence>
<dbReference type="InterPro" id="IPR000742">
    <property type="entry name" value="EGF"/>
</dbReference>
<reference evidence="2 3" key="1">
    <citation type="journal article" date="2023" name="Sci. Data">
        <title>Genome assembly of the Korean intertidal mud-creeper Batillaria attramentaria.</title>
        <authorList>
            <person name="Patra A.K."/>
            <person name="Ho P.T."/>
            <person name="Jun S."/>
            <person name="Lee S.J."/>
            <person name="Kim Y."/>
            <person name="Won Y.J."/>
        </authorList>
    </citation>
    <scope>NUCLEOTIDE SEQUENCE [LARGE SCALE GENOMIC DNA]</scope>
    <source>
        <strain evidence="2">Wonlab-2016</strain>
    </source>
</reference>
<accession>A0ABD0LNQ2</accession>
<dbReference type="SUPFAM" id="SSF57196">
    <property type="entry name" value="EGF/Laminin"/>
    <property type="match status" value="1"/>
</dbReference>
<feature type="domain" description="Fibrinogen C-terminal" evidence="1">
    <location>
        <begin position="84"/>
        <end position="310"/>
    </location>
</feature>
<dbReference type="SUPFAM" id="SSF56496">
    <property type="entry name" value="Fibrinogen C-terminal domain-like"/>
    <property type="match status" value="1"/>
</dbReference>
<dbReference type="Pfam" id="PF00147">
    <property type="entry name" value="Fibrinogen_C"/>
    <property type="match status" value="1"/>
</dbReference>
<dbReference type="PROSITE" id="PS51257">
    <property type="entry name" value="PROKAR_LIPOPROTEIN"/>
    <property type="match status" value="1"/>
</dbReference>
<name>A0ABD0LNQ2_9CAEN</name>
<dbReference type="SMART" id="SM00186">
    <property type="entry name" value="FBG"/>
    <property type="match status" value="1"/>
</dbReference>
<proteinExistence type="predicted"/>
<gene>
    <name evidence="2" type="ORF">BaRGS_00007399</name>
</gene>
<organism evidence="2 3">
    <name type="scientific">Batillaria attramentaria</name>
    <dbReference type="NCBI Taxonomy" id="370345"/>
    <lineage>
        <taxon>Eukaryota</taxon>
        <taxon>Metazoa</taxon>
        <taxon>Spiralia</taxon>
        <taxon>Lophotrochozoa</taxon>
        <taxon>Mollusca</taxon>
        <taxon>Gastropoda</taxon>
        <taxon>Caenogastropoda</taxon>
        <taxon>Sorbeoconcha</taxon>
        <taxon>Cerithioidea</taxon>
        <taxon>Batillariidae</taxon>
        <taxon>Batillaria</taxon>
    </lineage>
</organism>
<dbReference type="Gene3D" id="2.10.25.10">
    <property type="entry name" value="Laminin"/>
    <property type="match status" value="1"/>
</dbReference>
<dbReference type="PROSITE" id="PS01186">
    <property type="entry name" value="EGF_2"/>
    <property type="match status" value="1"/>
</dbReference>
<dbReference type="AlphaFoldDB" id="A0ABD0LNQ2"/>
<dbReference type="InterPro" id="IPR036056">
    <property type="entry name" value="Fibrinogen-like_C"/>
</dbReference>
<dbReference type="EMBL" id="JACVVK020000032">
    <property type="protein sequence ID" value="KAK7501274.1"/>
    <property type="molecule type" value="Genomic_DNA"/>
</dbReference>
<comment type="caution">
    <text evidence="2">The sequence shown here is derived from an EMBL/GenBank/DDBJ whole genome shotgun (WGS) entry which is preliminary data.</text>
</comment>
<evidence type="ECO:0000259" key="1">
    <source>
        <dbReference type="PROSITE" id="PS51406"/>
    </source>
</evidence>
<keyword evidence="3" id="KW-1185">Reference proteome</keyword>
<dbReference type="PANTHER" id="PTHR19143">
    <property type="entry name" value="FIBRINOGEN/TENASCIN/ANGIOPOEITIN"/>
    <property type="match status" value="1"/>
</dbReference>
<evidence type="ECO:0000313" key="3">
    <source>
        <dbReference type="Proteomes" id="UP001519460"/>
    </source>
</evidence>
<dbReference type="PROSITE" id="PS00022">
    <property type="entry name" value="EGF_1"/>
    <property type="match status" value="1"/>
</dbReference>
<evidence type="ECO:0000313" key="2">
    <source>
        <dbReference type="EMBL" id="KAK7501274.1"/>
    </source>
</evidence>